<name>A0ABW7M6B2_9PSED</name>
<feature type="transmembrane region" description="Helical" evidence="1">
    <location>
        <begin position="6"/>
        <end position="27"/>
    </location>
</feature>
<reference evidence="2 3" key="1">
    <citation type="submission" date="2024-10" db="EMBL/GenBank/DDBJ databases">
        <title>Aeromonas and Pseudomonas from the Cagarras Archipelago, Rio de Janeiro, Brazil.</title>
        <authorList>
            <person name="Canellas A.L.B."/>
            <person name="Laport M.S."/>
        </authorList>
    </citation>
    <scope>NUCLEOTIDE SEQUENCE [LARGE SCALE GENOMIC DNA]</scope>
    <source>
        <strain evidence="2 3">CPF-4</strain>
    </source>
</reference>
<keyword evidence="3" id="KW-1185">Reference proteome</keyword>
<comment type="caution">
    <text evidence="2">The sequence shown here is derived from an EMBL/GenBank/DDBJ whole genome shotgun (WGS) entry which is preliminary data.</text>
</comment>
<keyword evidence="1" id="KW-1133">Transmembrane helix</keyword>
<evidence type="ECO:0000256" key="1">
    <source>
        <dbReference type="SAM" id="Phobius"/>
    </source>
</evidence>
<dbReference type="RefSeq" id="WP_261741554.1">
    <property type="nucleotide sequence ID" value="NZ_CAVMKE010000001.1"/>
</dbReference>
<keyword evidence="1" id="KW-0812">Transmembrane</keyword>
<dbReference type="Proteomes" id="UP001609821">
    <property type="component" value="Unassembled WGS sequence"/>
</dbReference>
<organism evidence="2 3">
    <name type="scientific">Pseudomonas kulmbachensis</name>
    <dbReference type="NCBI Taxonomy" id="3043408"/>
    <lineage>
        <taxon>Bacteria</taxon>
        <taxon>Pseudomonadati</taxon>
        <taxon>Pseudomonadota</taxon>
        <taxon>Gammaproteobacteria</taxon>
        <taxon>Pseudomonadales</taxon>
        <taxon>Pseudomonadaceae</taxon>
        <taxon>Pseudomonas</taxon>
    </lineage>
</organism>
<feature type="transmembrane region" description="Helical" evidence="1">
    <location>
        <begin position="34"/>
        <end position="56"/>
    </location>
</feature>
<dbReference type="EMBL" id="JBINXB010000060">
    <property type="protein sequence ID" value="MFH6568955.1"/>
    <property type="molecule type" value="Genomic_DNA"/>
</dbReference>
<proteinExistence type="predicted"/>
<evidence type="ECO:0000313" key="3">
    <source>
        <dbReference type="Proteomes" id="UP001609821"/>
    </source>
</evidence>
<keyword evidence="1" id="KW-0472">Membrane</keyword>
<protein>
    <submittedName>
        <fullName evidence="2">Uncharacterized protein</fullName>
    </submittedName>
</protein>
<gene>
    <name evidence="2" type="ORF">ACHMWK_23645</name>
</gene>
<accession>A0ABW7M6B2</accession>
<sequence length="63" mass="6999">MFETSAFHSMMIPIVCGMLLLTIGFNFRERSSGVGVLMIWAGMLLIFGTIIFKILAKLNESSL</sequence>
<evidence type="ECO:0000313" key="2">
    <source>
        <dbReference type="EMBL" id="MFH6568955.1"/>
    </source>
</evidence>